<feature type="domain" description="DUF6998" evidence="1">
    <location>
        <begin position="12"/>
        <end position="104"/>
    </location>
</feature>
<comment type="caution">
    <text evidence="2">The sequence shown here is derived from an EMBL/GenBank/DDBJ whole genome shotgun (WGS) entry which is preliminary data.</text>
</comment>
<dbReference type="InterPro" id="IPR054267">
    <property type="entry name" value="DUF6998"/>
</dbReference>
<dbReference type="Pfam" id="PF22522">
    <property type="entry name" value="DUF6998"/>
    <property type="match status" value="1"/>
</dbReference>
<gene>
    <name evidence="2" type="ORF">GCM10011385_28590</name>
</gene>
<dbReference type="AlphaFoldDB" id="A0A916W7M9"/>
<proteinExistence type="predicted"/>
<organism evidence="2 3">
    <name type="scientific">Nitratireductor aestuarii</name>
    <dbReference type="NCBI Taxonomy" id="1735103"/>
    <lineage>
        <taxon>Bacteria</taxon>
        <taxon>Pseudomonadati</taxon>
        <taxon>Pseudomonadota</taxon>
        <taxon>Alphaproteobacteria</taxon>
        <taxon>Hyphomicrobiales</taxon>
        <taxon>Phyllobacteriaceae</taxon>
        <taxon>Nitratireductor</taxon>
    </lineage>
</organism>
<sequence>MALTQTQIIQSLAEALSWFEKELSWGVAPAELNHLTGRIGELYAAMITRGQMALESKQRGYDVISAENERISVKTITSSNHVSFNPSTFSLVDRIMVLRVNVDDEAGLSVETLLDCSAEQYLKDYGDNPNVLRYRIASKPREVRPVESLSVISEAHYKNLLVRQYENGTITVLMDEVVQPMAKPLLREIAAEVGVDLLNSNSQPKNTRQLGADVIKNLQARI</sequence>
<protein>
    <recommendedName>
        <fullName evidence="1">DUF6998 domain-containing protein</fullName>
    </recommendedName>
</protein>
<reference evidence="2" key="1">
    <citation type="journal article" date="2014" name="Int. J. Syst. Evol. Microbiol.">
        <title>Complete genome sequence of Corynebacterium casei LMG S-19264T (=DSM 44701T), isolated from a smear-ripened cheese.</title>
        <authorList>
            <consortium name="US DOE Joint Genome Institute (JGI-PGF)"/>
            <person name="Walter F."/>
            <person name="Albersmeier A."/>
            <person name="Kalinowski J."/>
            <person name="Ruckert C."/>
        </authorList>
    </citation>
    <scope>NUCLEOTIDE SEQUENCE</scope>
    <source>
        <strain evidence="2">CGMCC 1.15320</strain>
    </source>
</reference>
<name>A0A916W7M9_9HYPH</name>
<dbReference type="RefSeq" id="WP_188721770.1">
    <property type="nucleotide sequence ID" value="NZ_BMIF01000009.1"/>
</dbReference>
<dbReference type="EMBL" id="BMIF01000009">
    <property type="protein sequence ID" value="GGA73001.1"/>
    <property type="molecule type" value="Genomic_DNA"/>
</dbReference>
<reference evidence="2" key="2">
    <citation type="submission" date="2020-09" db="EMBL/GenBank/DDBJ databases">
        <authorList>
            <person name="Sun Q."/>
            <person name="Zhou Y."/>
        </authorList>
    </citation>
    <scope>NUCLEOTIDE SEQUENCE</scope>
    <source>
        <strain evidence="2">CGMCC 1.15320</strain>
    </source>
</reference>
<keyword evidence="3" id="KW-1185">Reference proteome</keyword>
<accession>A0A916W7M9</accession>
<evidence type="ECO:0000259" key="1">
    <source>
        <dbReference type="Pfam" id="PF22522"/>
    </source>
</evidence>
<evidence type="ECO:0000313" key="3">
    <source>
        <dbReference type="Proteomes" id="UP000636264"/>
    </source>
</evidence>
<evidence type="ECO:0000313" key="2">
    <source>
        <dbReference type="EMBL" id="GGA73001.1"/>
    </source>
</evidence>
<dbReference type="Proteomes" id="UP000636264">
    <property type="component" value="Unassembled WGS sequence"/>
</dbReference>